<dbReference type="GeneTree" id="ENSGT01030000234599"/>
<keyword evidence="2" id="KW-1133">Transmembrane helix</keyword>
<dbReference type="Pfam" id="PF05461">
    <property type="entry name" value="ApoL"/>
    <property type="match status" value="1"/>
</dbReference>
<dbReference type="PANTHER" id="PTHR14096">
    <property type="entry name" value="APOLIPOPROTEIN L"/>
    <property type="match status" value="1"/>
</dbReference>
<feature type="transmembrane region" description="Helical" evidence="2">
    <location>
        <begin position="278"/>
        <end position="298"/>
    </location>
</feature>
<dbReference type="GO" id="GO:0042157">
    <property type="term" value="P:lipoprotein metabolic process"/>
    <property type="evidence" value="ECO:0007669"/>
    <property type="project" value="InterPro"/>
</dbReference>
<evidence type="ECO:0000256" key="1">
    <source>
        <dbReference type="ARBA" id="ARBA00010090"/>
    </source>
</evidence>
<sequence length="544" mass="60578">FNRQRETIHRRAATLCQYVADTLTYIVAVKDFCEMFPGWKKCREKEVEEIKDIKRRADEINSSFTMSEGKEKSSEKPVSTLKTKSVEELENVLGEVLKETLKGLEKLNSFLDAVEKLAVTSLQVFTENQILIVPEGIRFDKVQDLIKSARWICPLILEFKRDAAAFFVPTRHNVEVLLYQLEKHIDTSKKIFQSFAGSLKIDISLGITEDIAIECHLSDDDMMDDDFRMMFLFQRINYSIFVKKYNDELPEMLQFLDQIEQCAVQLDRMNKGAKISSVAGSSVGVVGGILSIVGLALIPVTFGVSVGLTIAGAAVGGTSGLNSLVTTLTEVGVNNTQTKKANTAFQRFMNAVQRIQDCLEEAAKIPYAEVTQSTKNVFYMAGQTAWKSRGIEKAGDFIVDVAAVPKAGKVALQEGKAVGSVSNVASDVPEIAQAAVKGPLALSKSARVGFIAVNALFIGMDIFFITKDSVALAKGTETNVSKFLRARAALWRSEMEAWGKIHNSLCNSKLTAEENREMLEKPFYPRKQNIRRKKHKHQNMQVFQ</sequence>
<reference evidence="3" key="1">
    <citation type="submission" date="2025-08" db="UniProtKB">
        <authorList>
            <consortium name="Ensembl"/>
        </authorList>
    </citation>
    <scope>IDENTIFICATION</scope>
</reference>
<keyword evidence="2" id="KW-0472">Membrane</keyword>
<organism evidence="3 4">
    <name type="scientific">Poecilia latipinna</name>
    <name type="common">sailfin molly</name>
    <dbReference type="NCBI Taxonomy" id="48699"/>
    <lineage>
        <taxon>Eukaryota</taxon>
        <taxon>Metazoa</taxon>
        <taxon>Chordata</taxon>
        <taxon>Craniata</taxon>
        <taxon>Vertebrata</taxon>
        <taxon>Euteleostomi</taxon>
        <taxon>Actinopterygii</taxon>
        <taxon>Neopterygii</taxon>
        <taxon>Teleostei</taxon>
        <taxon>Neoteleostei</taxon>
        <taxon>Acanthomorphata</taxon>
        <taxon>Ovalentaria</taxon>
        <taxon>Atherinomorphae</taxon>
        <taxon>Cyprinodontiformes</taxon>
        <taxon>Poeciliidae</taxon>
        <taxon>Poeciliinae</taxon>
        <taxon>Poecilia</taxon>
    </lineage>
</organism>
<dbReference type="GO" id="GO:0008289">
    <property type="term" value="F:lipid binding"/>
    <property type="evidence" value="ECO:0007669"/>
    <property type="project" value="InterPro"/>
</dbReference>
<protein>
    <submittedName>
        <fullName evidence="3">Apolipoprotein L</fullName>
    </submittedName>
</protein>
<dbReference type="GO" id="GO:0005576">
    <property type="term" value="C:extracellular region"/>
    <property type="evidence" value="ECO:0007669"/>
    <property type="project" value="InterPro"/>
</dbReference>
<comment type="similarity">
    <text evidence="1">Belongs to the apolipoprotein L family.</text>
</comment>
<reference evidence="3" key="2">
    <citation type="submission" date="2025-09" db="UniProtKB">
        <authorList>
            <consortium name="Ensembl"/>
        </authorList>
    </citation>
    <scope>IDENTIFICATION</scope>
</reference>
<dbReference type="InterPro" id="IPR008405">
    <property type="entry name" value="ApoL"/>
</dbReference>
<accession>A0A3B3VYT8</accession>
<dbReference type="AlphaFoldDB" id="A0A3B3VYT8"/>
<evidence type="ECO:0000313" key="3">
    <source>
        <dbReference type="Ensembl" id="ENSPLAP00000030238.1"/>
    </source>
</evidence>
<keyword evidence="2" id="KW-0812">Transmembrane</keyword>
<proteinExistence type="inferred from homology"/>
<dbReference type="Proteomes" id="UP000261500">
    <property type="component" value="Unplaced"/>
</dbReference>
<name>A0A3B3VYT8_9TELE</name>
<dbReference type="GO" id="GO:0006869">
    <property type="term" value="P:lipid transport"/>
    <property type="evidence" value="ECO:0007669"/>
    <property type="project" value="InterPro"/>
</dbReference>
<keyword evidence="4" id="KW-1185">Reference proteome</keyword>
<dbReference type="Ensembl" id="ENSPLAT00000031227.1">
    <property type="protein sequence ID" value="ENSPLAP00000030238.1"/>
    <property type="gene ID" value="ENSPLAG00000021148.1"/>
</dbReference>
<evidence type="ECO:0000256" key="2">
    <source>
        <dbReference type="SAM" id="Phobius"/>
    </source>
</evidence>
<dbReference type="PANTHER" id="PTHR14096:SF57">
    <property type="entry name" value="APOLIPOPROTEIN L4"/>
    <property type="match status" value="1"/>
</dbReference>
<dbReference type="STRING" id="48699.ENSPLAP00000030238"/>
<evidence type="ECO:0000313" key="4">
    <source>
        <dbReference type="Proteomes" id="UP000261500"/>
    </source>
</evidence>
<dbReference type="GO" id="GO:0016020">
    <property type="term" value="C:membrane"/>
    <property type="evidence" value="ECO:0007669"/>
    <property type="project" value="TreeGrafter"/>
</dbReference>